<dbReference type="PANTHER" id="PTHR38471:SF2">
    <property type="entry name" value="FOUR HELIX BUNDLE PROTEIN"/>
    <property type="match status" value="1"/>
</dbReference>
<dbReference type="PANTHER" id="PTHR38471">
    <property type="entry name" value="FOUR HELIX BUNDLE PROTEIN"/>
    <property type="match status" value="1"/>
</dbReference>
<reference evidence="1" key="1">
    <citation type="submission" date="2021-01" db="EMBL/GenBank/DDBJ databases">
        <title>Modified the classification status of verrucomicrobia.</title>
        <authorList>
            <person name="Feng X."/>
        </authorList>
    </citation>
    <scope>NUCLEOTIDE SEQUENCE</scope>
    <source>
        <strain evidence="1">_KCTC 22039</strain>
    </source>
</reference>
<accession>A0A8J7MAX4</accession>
<organism evidence="1 2">
    <name type="scientific">Persicirhabdus sediminis</name>
    <dbReference type="NCBI Taxonomy" id="454144"/>
    <lineage>
        <taxon>Bacteria</taxon>
        <taxon>Pseudomonadati</taxon>
        <taxon>Verrucomicrobiota</taxon>
        <taxon>Verrucomicrobiia</taxon>
        <taxon>Verrucomicrobiales</taxon>
        <taxon>Verrucomicrobiaceae</taxon>
        <taxon>Persicirhabdus</taxon>
    </lineage>
</organism>
<dbReference type="SUPFAM" id="SSF158446">
    <property type="entry name" value="IVS-encoded protein-like"/>
    <property type="match status" value="1"/>
</dbReference>
<dbReference type="InterPro" id="IPR036583">
    <property type="entry name" value="23S_rRNA_IVS_sf"/>
</dbReference>
<dbReference type="EMBL" id="JAENIM010000008">
    <property type="protein sequence ID" value="MBK1789683.1"/>
    <property type="molecule type" value="Genomic_DNA"/>
</dbReference>
<dbReference type="Proteomes" id="UP000624703">
    <property type="component" value="Unassembled WGS sequence"/>
</dbReference>
<dbReference type="AlphaFoldDB" id="A0A8J7MAX4"/>
<keyword evidence="2" id="KW-1185">Reference proteome</keyword>
<dbReference type="NCBIfam" id="TIGR02436">
    <property type="entry name" value="four helix bundle protein"/>
    <property type="match status" value="1"/>
</dbReference>
<proteinExistence type="predicted"/>
<dbReference type="RefSeq" id="WP_200309726.1">
    <property type="nucleotide sequence ID" value="NZ_JAENIM010000008.1"/>
</dbReference>
<evidence type="ECO:0000313" key="1">
    <source>
        <dbReference type="EMBL" id="MBK1789683.1"/>
    </source>
</evidence>
<dbReference type="NCBIfam" id="NF008912">
    <property type="entry name" value="PRK12275.1-6"/>
    <property type="match status" value="1"/>
</dbReference>
<sequence length="125" mass="14048">MSLHTFEDLEVWKRASRLAVDVYVATYQSNDFGLKNQMQRAAVSIPSNIAEGAERDSAGDFIRFLRIAKGSCAELRTQLYINQKASQELAISPFNNIDQLVRETKEIASMLHGLIQSVQKNNTSK</sequence>
<name>A0A8J7MAX4_9BACT</name>
<protein>
    <submittedName>
        <fullName evidence="1">Four helix bundle protein</fullName>
    </submittedName>
</protein>
<gene>
    <name evidence="1" type="ORF">JIN82_00795</name>
</gene>
<comment type="caution">
    <text evidence="1">The sequence shown here is derived from an EMBL/GenBank/DDBJ whole genome shotgun (WGS) entry which is preliminary data.</text>
</comment>
<dbReference type="Pfam" id="PF05635">
    <property type="entry name" value="23S_rRNA_IVP"/>
    <property type="match status" value="1"/>
</dbReference>
<evidence type="ECO:0000313" key="2">
    <source>
        <dbReference type="Proteomes" id="UP000624703"/>
    </source>
</evidence>
<dbReference type="Gene3D" id="1.20.1440.60">
    <property type="entry name" value="23S rRNA-intervening sequence"/>
    <property type="match status" value="1"/>
</dbReference>
<dbReference type="CDD" id="cd16377">
    <property type="entry name" value="23S_rRNA_IVP_like"/>
    <property type="match status" value="1"/>
</dbReference>
<dbReference type="InterPro" id="IPR012657">
    <property type="entry name" value="23S_rRNA-intervening_sequence"/>
</dbReference>